<dbReference type="Proteomes" id="UP001296706">
    <property type="component" value="Unassembled WGS sequence"/>
</dbReference>
<accession>A0ABX1RLG0</accession>
<evidence type="ECO:0000313" key="2">
    <source>
        <dbReference type="Proteomes" id="UP001296706"/>
    </source>
</evidence>
<keyword evidence="2" id="KW-1185">Reference proteome</keyword>
<evidence type="ECO:0000313" key="1">
    <source>
        <dbReference type="EMBL" id="NMH81210.1"/>
    </source>
</evidence>
<sequence length="52" mass="5529">MTGTGRVTRPIAELVGTSLEMRFATRGDSTDDVVALRAYPVPENPPRVVTAG</sequence>
<organism evidence="1 2">
    <name type="scientific">Pseudonocardia xinjiangensis</name>
    <dbReference type="NCBI Taxonomy" id="75289"/>
    <lineage>
        <taxon>Bacteria</taxon>
        <taxon>Bacillati</taxon>
        <taxon>Actinomycetota</taxon>
        <taxon>Actinomycetes</taxon>
        <taxon>Pseudonocardiales</taxon>
        <taxon>Pseudonocardiaceae</taxon>
        <taxon>Pseudonocardia</taxon>
    </lineage>
</organism>
<name>A0ABX1RLG0_9PSEU</name>
<comment type="caution">
    <text evidence="1">The sequence shown here is derived from an EMBL/GenBank/DDBJ whole genome shotgun (WGS) entry which is preliminary data.</text>
</comment>
<dbReference type="EMBL" id="JAAXKY010000135">
    <property type="protein sequence ID" value="NMH81210.1"/>
    <property type="molecule type" value="Genomic_DNA"/>
</dbReference>
<protein>
    <submittedName>
        <fullName evidence="1">Uncharacterized protein</fullName>
    </submittedName>
</protein>
<gene>
    <name evidence="1" type="ORF">HF577_29465</name>
</gene>
<reference evidence="1 2" key="1">
    <citation type="submission" date="2020-04" db="EMBL/GenBank/DDBJ databases">
        <authorList>
            <person name="Klaysubun C."/>
            <person name="Duangmal K."/>
            <person name="Lipun K."/>
        </authorList>
    </citation>
    <scope>NUCLEOTIDE SEQUENCE [LARGE SCALE GENOMIC DNA]</scope>
    <source>
        <strain evidence="1 2">JCM 11839</strain>
    </source>
</reference>
<dbReference type="RefSeq" id="WP_169399251.1">
    <property type="nucleotide sequence ID" value="NZ_BAAAJH010000006.1"/>
</dbReference>
<proteinExistence type="predicted"/>